<evidence type="ECO:0000313" key="1">
    <source>
        <dbReference type="EMBL" id="QJA79103.1"/>
    </source>
</evidence>
<sequence>MMDPELAERGEQIYDLVLAGLKGGAMKSERTAELEMKIRLEPDLNKRLIYKAALNSIHRAEEVERKTWYREVKR</sequence>
<reference evidence="1" key="1">
    <citation type="submission" date="2020-03" db="EMBL/GenBank/DDBJ databases">
        <title>The deep terrestrial virosphere.</title>
        <authorList>
            <person name="Holmfeldt K."/>
            <person name="Nilsson E."/>
            <person name="Simone D."/>
            <person name="Lopez-Fernandez M."/>
            <person name="Wu X."/>
            <person name="de Brujin I."/>
            <person name="Lundin D."/>
            <person name="Andersson A."/>
            <person name="Bertilsson S."/>
            <person name="Dopson M."/>
        </authorList>
    </citation>
    <scope>NUCLEOTIDE SEQUENCE</scope>
    <source>
        <strain evidence="1">MM415A00943</strain>
    </source>
</reference>
<dbReference type="EMBL" id="MT142367">
    <property type="protein sequence ID" value="QJA79103.1"/>
    <property type="molecule type" value="Genomic_DNA"/>
</dbReference>
<gene>
    <name evidence="1" type="ORF">MM415A00943_0006</name>
</gene>
<name>A0A6M3KB32_9ZZZZ</name>
<proteinExistence type="predicted"/>
<accession>A0A6M3KB32</accession>
<organism evidence="1">
    <name type="scientific">viral metagenome</name>
    <dbReference type="NCBI Taxonomy" id="1070528"/>
    <lineage>
        <taxon>unclassified sequences</taxon>
        <taxon>metagenomes</taxon>
        <taxon>organismal metagenomes</taxon>
    </lineage>
</organism>
<protein>
    <submittedName>
        <fullName evidence="1">Uncharacterized protein</fullName>
    </submittedName>
</protein>
<dbReference type="AlphaFoldDB" id="A0A6M3KB32"/>